<keyword evidence="2 5" id="KW-0812">Transmembrane</keyword>
<evidence type="ECO:0000313" key="6">
    <source>
        <dbReference type="EMBL" id="NDJ18131.1"/>
    </source>
</evidence>
<dbReference type="EMBL" id="WVIE01000013">
    <property type="protein sequence ID" value="NDJ18131.1"/>
    <property type="molecule type" value="Genomic_DNA"/>
</dbReference>
<dbReference type="Pfam" id="PF09685">
    <property type="entry name" value="MamF_MmsF"/>
    <property type="match status" value="1"/>
</dbReference>
<reference evidence="6" key="1">
    <citation type="submission" date="2019-12" db="EMBL/GenBank/DDBJ databases">
        <title>High-Quality draft genome sequences of three cyanobacteria isolated from the limestone walls of the Old Cathedral of Coimbra.</title>
        <authorList>
            <person name="Tiago I."/>
            <person name="Soares F."/>
            <person name="Portugal A."/>
        </authorList>
    </citation>
    <scope>NUCLEOTIDE SEQUENCE</scope>
    <source>
        <strain evidence="6">A</strain>
    </source>
</reference>
<evidence type="ECO:0000256" key="5">
    <source>
        <dbReference type="SAM" id="Phobius"/>
    </source>
</evidence>
<gene>
    <name evidence="6" type="ORF">GS601_12665</name>
</gene>
<feature type="transmembrane region" description="Helical" evidence="5">
    <location>
        <begin position="64"/>
        <end position="91"/>
    </location>
</feature>
<protein>
    <submittedName>
        <fullName evidence="6">DUF4870 domain-containing protein</fullName>
    </submittedName>
</protein>
<dbReference type="InterPro" id="IPR019109">
    <property type="entry name" value="MamF_MmsF"/>
</dbReference>
<organism evidence="6 7">
    <name type="scientific">Myxacorys almedinensis A</name>
    <dbReference type="NCBI Taxonomy" id="2690445"/>
    <lineage>
        <taxon>Bacteria</taxon>
        <taxon>Bacillati</taxon>
        <taxon>Cyanobacteriota</taxon>
        <taxon>Cyanophyceae</taxon>
        <taxon>Leptolyngbyales</taxon>
        <taxon>Leptolyngbyaceae</taxon>
        <taxon>Myxacorys</taxon>
        <taxon>Myxacorys almedinensis</taxon>
    </lineage>
</organism>
<keyword evidence="7" id="KW-1185">Reference proteome</keyword>
<dbReference type="Proteomes" id="UP000646053">
    <property type="component" value="Unassembled WGS sequence"/>
</dbReference>
<evidence type="ECO:0000256" key="3">
    <source>
        <dbReference type="ARBA" id="ARBA00022989"/>
    </source>
</evidence>
<name>A0A8J7Z5B4_9CYAN</name>
<evidence type="ECO:0000313" key="7">
    <source>
        <dbReference type="Proteomes" id="UP000646053"/>
    </source>
</evidence>
<feature type="transmembrane region" description="Helical" evidence="5">
    <location>
        <begin position="103"/>
        <end position="130"/>
    </location>
</feature>
<evidence type="ECO:0000256" key="2">
    <source>
        <dbReference type="ARBA" id="ARBA00022692"/>
    </source>
</evidence>
<proteinExistence type="predicted"/>
<keyword evidence="4 5" id="KW-0472">Membrane</keyword>
<evidence type="ECO:0000256" key="4">
    <source>
        <dbReference type="ARBA" id="ARBA00023136"/>
    </source>
</evidence>
<keyword evidence="3 5" id="KW-1133">Transmembrane helix</keyword>
<sequence>MNQSLPKSSRVWGMGCHLAGTIAALLGSLLLLPFFTLFIPFVVWRMGRDRHPFIDEQGQAVMNFLLSMTLYGVAASVLSAFLFLATCGIVMTNSNSSAINNALLWMLYIFSSGIAIVAIFQVVVTVFAAVKAFKGESYRYPFALRFLGG</sequence>
<feature type="transmembrane region" description="Helical" evidence="5">
    <location>
        <begin position="20"/>
        <end position="43"/>
    </location>
</feature>
<accession>A0A8J7Z5B4</accession>
<dbReference type="RefSeq" id="WP_162423657.1">
    <property type="nucleotide sequence ID" value="NZ_WVIE01000013.1"/>
</dbReference>
<comment type="subcellular location">
    <subcellularLocation>
        <location evidence="1">Membrane</location>
        <topology evidence="1">Multi-pass membrane protein</topology>
    </subcellularLocation>
</comment>
<evidence type="ECO:0000256" key="1">
    <source>
        <dbReference type="ARBA" id="ARBA00004141"/>
    </source>
</evidence>
<comment type="caution">
    <text evidence="6">The sequence shown here is derived from an EMBL/GenBank/DDBJ whole genome shotgun (WGS) entry which is preliminary data.</text>
</comment>
<dbReference type="AlphaFoldDB" id="A0A8J7Z5B4"/>